<evidence type="ECO:0000313" key="9">
    <source>
        <dbReference type="Proteomes" id="UP000294555"/>
    </source>
</evidence>
<dbReference type="Proteomes" id="UP000294555">
    <property type="component" value="Unassembled WGS sequence"/>
</dbReference>
<feature type="signal peptide" evidence="6">
    <location>
        <begin position="1"/>
        <end position="19"/>
    </location>
</feature>
<keyword evidence="4" id="KW-0408">Iron</keyword>
<reference evidence="8 9" key="1">
    <citation type="submission" date="2019-02" db="EMBL/GenBank/DDBJ databases">
        <title>Investigation of anaerobic lignin degradation for improved lignocellulosic biofuels.</title>
        <authorList>
            <person name="Deangelis K."/>
        </authorList>
    </citation>
    <scope>NUCLEOTIDE SEQUENCE [LARGE SCALE GENOMIC DNA]</scope>
    <source>
        <strain evidence="8 9">159R</strain>
    </source>
</reference>
<comment type="subcellular location">
    <subcellularLocation>
        <location evidence="1">Cell envelope</location>
    </subcellularLocation>
</comment>
<evidence type="ECO:0000313" key="8">
    <source>
        <dbReference type="EMBL" id="TCL02134.1"/>
    </source>
</evidence>
<keyword evidence="4" id="KW-0410">Iron transport</keyword>
<accession>A0A4R1N4N0</accession>
<evidence type="ECO:0000256" key="2">
    <source>
        <dbReference type="ARBA" id="ARBA00008814"/>
    </source>
</evidence>
<dbReference type="InterPro" id="IPR033870">
    <property type="entry name" value="FatB"/>
</dbReference>
<dbReference type="SUPFAM" id="SSF53807">
    <property type="entry name" value="Helical backbone' metal receptor"/>
    <property type="match status" value="1"/>
</dbReference>
<name>A0A4R1N4N0_9GAMM</name>
<keyword evidence="3" id="KW-0813">Transport</keyword>
<evidence type="ECO:0000259" key="7">
    <source>
        <dbReference type="PROSITE" id="PS50983"/>
    </source>
</evidence>
<dbReference type="Pfam" id="PF01497">
    <property type="entry name" value="Peripla_BP_2"/>
    <property type="match status" value="1"/>
</dbReference>
<keyword evidence="5 6" id="KW-0732">Signal</keyword>
<dbReference type="AlphaFoldDB" id="A0A4R1N4N0"/>
<protein>
    <submittedName>
        <fullName evidence="8">Iron complex transport system substrate-binding protein</fullName>
    </submittedName>
</protein>
<dbReference type="Gene3D" id="3.40.50.1980">
    <property type="entry name" value="Nitrogenase molybdenum iron protein domain"/>
    <property type="match status" value="2"/>
</dbReference>
<evidence type="ECO:0000256" key="5">
    <source>
        <dbReference type="ARBA" id="ARBA00022729"/>
    </source>
</evidence>
<evidence type="ECO:0000256" key="4">
    <source>
        <dbReference type="ARBA" id="ARBA00022496"/>
    </source>
</evidence>
<sequence length="313" mass="33239">MRLSLALKITLLASMLALAGGYEQAVAAGQAATLSIEHAQGTTKVPLRPKKVIVLNPQTLDTMDALGIAVAGVPQTSTHLPPFLAKYSGGGYLNAGTLFEPDYEALSNANPDLIIAGGRAHDAYDKLSAIAPTIALDVDDQHFLGSFTQRTEQLAAIFGKEAQAKTQLDAFRQQIALIKGKTANAGSALVLMVSGGKISAYGPGSRFGFIFDELGFKPATVFSETGKHGNIVTSEFVLSINPDWLFVLDRDSAIGRPAGESAQQVLDNPLIAKTTAWQKRQVVYLDSASLYIAGGLQSYTQLMSTVNQALDRK</sequence>
<keyword evidence="9" id="KW-1185">Reference proteome</keyword>
<dbReference type="PANTHER" id="PTHR30532:SF28">
    <property type="entry name" value="PETROBACTIN-BINDING PROTEIN YCLQ"/>
    <property type="match status" value="1"/>
</dbReference>
<comment type="caution">
    <text evidence="8">The sequence shown here is derived from an EMBL/GenBank/DDBJ whole genome shotgun (WGS) entry which is preliminary data.</text>
</comment>
<dbReference type="InterPro" id="IPR002491">
    <property type="entry name" value="ABC_transptr_periplasmic_BD"/>
</dbReference>
<keyword evidence="4" id="KW-0406">Ion transport</keyword>
<dbReference type="PANTHER" id="PTHR30532">
    <property type="entry name" value="IRON III DICITRATE-BINDING PERIPLASMIC PROTEIN"/>
    <property type="match status" value="1"/>
</dbReference>
<evidence type="ECO:0000256" key="1">
    <source>
        <dbReference type="ARBA" id="ARBA00004196"/>
    </source>
</evidence>
<dbReference type="InterPro" id="IPR051313">
    <property type="entry name" value="Bact_iron-sidero_bind"/>
</dbReference>
<dbReference type="PROSITE" id="PS50983">
    <property type="entry name" value="FE_B12_PBP"/>
    <property type="match status" value="1"/>
</dbReference>
<organism evidence="8 9">
    <name type="scientific">Sodalis ligni</name>
    <dbReference type="NCBI Taxonomy" id="2697027"/>
    <lineage>
        <taxon>Bacteria</taxon>
        <taxon>Pseudomonadati</taxon>
        <taxon>Pseudomonadota</taxon>
        <taxon>Gammaproteobacteria</taxon>
        <taxon>Enterobacterales</taxon>
        <taxon>Bruguierivoracaceae</taxon>
        <taxon>Sodalis</taxon>
    </lineage>
</organism>
<dbReference type="GO" id="GO:1901678">
    <property type="term" value="P:iron coordination entity transport"/>
    <property type="evidence" value="ECO:0007669"/>
    <property type="project" value="UniProtKB-ARBA"/>
</dbReference>
<evidence type="ECO:0000256" key="6">
    <source>
        <dbReference type="SAM" id="SignalP"/>
    </source>
</evidence>
<gene>
    <name evidence="8" type="ORF">EZJ58_0128</name>
</gene>
<dbReference type="CDD" id="cd01140">
    <property type="entry name" value="FatB"/>
    <property type="match status" value="1"/>
</dbReference>
<feature type="domain" description="Fe/B12 periplasmic-binding" evidence="7">
    <location>
        <begin position="51"/>
        <end position="313"/>
    </location>
</feature>
<dbReference type="GO" id="GO:0030288">
    <property type="term" value="C:outer membrane-bounded periplasmic space"/>
    <property type="evidence" value="ECO:0007669"/>
    <property type="project" value="TreeGrafter"/>
</dbReference>
<dbReference type="RefSeq" id="WP_132927707.1">
    <property type="nucleotide sequence ID" value="NZ_SJOI01000001.1"/>
</dbReference>
<dbReference type="EMBL" id="SJOI01000001">
    <property type="protein sequence ID" value="TCL02134.1"/>
    <property type="molecule type" value="Genomic_DNA"/>
</dbReference>
<dbReference type="OrthoDB" id="63946at2"/>
<comment type="similarity">
    <text evidence="2">Belongs to the bacterial solute-binding protein 8 family.</text>
</comment>
<evidence type="ECO:0000256" key="3">
    <source>
        <dbReference type="ARBA" id="ARBA00022448"/>
    </source>
</evidence>
<feature type="chain" id="PRO_5020524879" evidence="6">
    <location>
        <begin position="20"/>
        <end position="313"/>
    </location>
</feature>
<proteinExistence type="inferred from homology"/>